<dbReference type="SMART" id="SM00450">
    <property type="entry name" value="RHOD"/>
    <property type="match status" value="3"/>
</dbReference>
<feature type="chain" id="PRO_5020523047" evidence="1">
    <location>
        <begin position="29"/>
        <end position="369"/>
    </location>
</feature>
<dbReference type="RefSeq" id="WP_126459995.1">
    <property type="nucleotide sequence ID" value="NZ_AP018721.1"/>
</dbReference>
<keyword evidence="3" id="KW-0808">Transferase</keyword>
<feature type="domain" description="Rhodanese" evidence="2">
    <location>
        <begin position="162"/>
        <end position="247"/>
    </location>
</feature>
<accession>A0A4R3K0L9</accession>
<keyword evidence="4" id="KW-1185">Reference proteome</keyword>
<sequence>MKTQPTLLAVLLAAAFAAAPIYPTAALAADAPAIQAKEGWYKNLVDFEFMKQQVEIPPKKGVVIIDSRPDTRKFDPGHIPGAINIPDSKFDKMVDRLPADKNTLLIFYCEGVDCTLSHQSAAKAEKLGYTNIKVYPAGYPEWVAKGMQTSVSGAWLKKQLDEKAPLTVIDARPARVFEKGAIPGAINVPDSAFDKNLDKLPADKKAAIVVYCGGLECVLSNNVADKLIKLGYSNVKTYPEGYPEWSKLYASAPAKVAVEPGKEKGSISLASFERLLKENPAGMLIVDVRDAKEFAKGSLPGAVNIPIGQLEKQVDSLPKDKPTVFICGTGARAGEAYDMIKLLKAELPVHFLDAELKFQGDGKYTVKPN</sequence>
<organism evidence="3 4">
    <name type="scientific">Sulfuritortus calidifontis</name>
    <dbReference type="NCBI Taxonomy" id="1914471"/>
    <lineage>
        <taxon>Bacteria</taxon>
        <taxon>Pseudomonadati</taxon>
        <taxon>Pseudomonadota</taxon>
        <taxon>Betaproteobacteria</taxon>
        <taxon>Nitrosomonadales</taxon>
        <taxon>Thiobacillaceae</taxon>
        <taxon>Sulfuritortus</taxon>
    </lineage>
</organism>
<dbReference type="Gene3D" id="3.40.250.10">
    <property type="entry name" value="Rhodanese-like domain"/>
    <property type="match status" value="3"/>
</dbReference>
<reference evidence="3 4" key="1">
    <citation type="submission" date="2019-03" db="EMBL/GenBank/DDBJ databases">
        <title>Genomic Encyclopedia of Type Strains, Phase IV (KMG-IV): sequencing the most valuable type-strain genomes for metagenomic binning, comparative biology and taxonomic classification.</title>
        <authorList>
            <person name="Goeker M."/>
        </authorList>
    </citation>
    <scope>NUCLEOTIDE SEQUENCE [LARGE SCALE GENOMIC DNA]</scope>
    <source>
        <strain evidence="3 4">DSM 103923</strain>
    </source>
</reference>
<dbReference type="Pfam" id="PF00581">
    <property type="entry name" value="Rhodanese"/>
    <property type="match status" value="3"/>
</dbReference>
<keyword evidence="3" id="KW-0670">Pyruvate</keyword>
<evidence type="ECO:0000256" key="1">
    <source>
        <dbReference type="SAM" id="SignalP"/>
    </source>
</evidence>
<dbReference type="CDD" id="cd00158">
    <property type="entry name" value="RHOD"/>
    <property type="match status" value="3"/>
</dbReference>
<dbReference type="InterPro" id="IPR001763">
    <property type="entry name" value="Rhodanese-like_dom"/>
</dbReference>
<dbReference type="EMBL" id="SLZY01000001">
    <property type="protein sequence ID" value="TCS73782.1"/>
    <property type="molecule type" value="Genomic_DNA"/>
</dbReference>
<feature type="signal peptide" evidence="1">
    <location>
        <begin position="1"/>
        <end position="28"/>
    </location>
</feature>
<name>A0A4R3K0L9_9PROT</name>
<protein>
    <submittedName>
        <fullName evidence="3">3-mercaptopyruvate sulfurtransferase SseA</fullName>
    </submittedName>
</protein>
<feature type="domain" description="Rhodanese" evidence="2">
    <location>
        <begin position="279"/>
        <end position="367"/>
    </location>
</feature>
<dbReference type="InterPro" id="IPR036873">
    <property type="entry name" value="Rhodanese-like_dom_sf"/>
</dbReference>
<dbReference type="OrthoDB" id="9789585at2"/>
<dbReference type="PROSITE" id="PS50206">
    <property type="entry name" value="RHODANESE_3"/>
    <property type="match status" value="3"/>
</dbReference>
<dbReference type="AlphaFoldDB" id="A0A4R3K0L9"/>
<feature type="domain" description="Rhodanese" evidence="2">
    <location>
        <begin position="58"/>
        <end position="151"/>
    </location>
</feature>
<dbReference type="Proteomes" id="UP000295135">
    <property type="component" value="Unassembled WGS sequence"/>
</dbReference>
<dbReference type="PANTHER" id="PTHR43031">
    <property type="entry name" value="FAD-DEPENDENT OXIDOREDUCTASE"/>
    <property type="match status" value="1"/>
</dbReference>
<dbReference type="InterPro" id="IPR001307">
    <property type="entry name" value="Thiosulphate_STrfase_CS"/>
</dbReference>
<dbReference type="InterPro" id="IPR050229">
    <property type="entry name" value="GlpE_sulfurtransferase"/>
</dbReference>
<evidence type="ECO:0000313" key="4">
    <source>
        <dbReference type="Proteomes" id="UP000295135"/>
    </source>
</evidence>
<dbReference type="PANTHER" id="PTHR43031:SF1">
    <property type="entry name" value="PYRIDINE NUCLEOTIDE-DISULPHIDE OXIDOREDUCTASE"/>
    <property type="match status" value="1"/>
</dbReference>
<dbReference type="SUPFAM" id="SSF52821">
    <property type="entry name" value="Rhodanese/Cell cycle control phosphatase"/>
    <property type="match status" value="3"/>
</dbReference>
<comment type="caution">
    <text evidence="3">The sequence shown here is derived from an EMBL/GenBank/DDBJ whole genome shotgun (WGS) entry which is preliminary data.</text>
</comment>
<evidence type="ECO:0000259" key="2">
    <source>
        <dbReference type="PROSITE" id="PS50206"/>
    </source>
</evidence>
<keyword evidence="1" id="KW-0732">Signal</keyword>
<proteinExistence type="predicted"/>
<dbReference type="PROSITE" id="PS00380">
    <property type="entry name" value="RHODANESE_1"/>
    <property type="match status" value="1"/>
</dbReference>
<gene>
    <name evidence="3" type="ORF">EDC61_1014</name>
</gene>
<evidence type="ECO:0000313" key="3">
    <source>
        <dbReference type="EMBL" id="TCS73782.1"/>
    </source>
</evidence>
<dbReference type="GO" id="GO:0004792">
    <property type="term" value="F:thiosulfate-cyanide sulfurtransferase activity"/>
    <property type="evidence" value="ECO:0007669"/>
    <property type="project" value="InterPro"/>
</dbReference>